<dbReference type="InterPro" id="IPR025662">
    <property type="entry name" value="Sigma_54_int_dom_ATP-bd_1"/>
</dbReference>
<keyword evidence="8" id="KW-0597">Phosphoprotein</keyword>
<sequence>MSKFKIMIVDDEAEFRDVFQLILSDQGFEVVSASSGDECLKLFKQDPVDLVVTDLKMQGMNGIELLEHLKTLDPECAVIIMTGYGTIDSAVHAMKIGAFGYIIKGHSPEVLLLEIQKLVKMNRLEKSNRRMLDCLNTLPWLLESKSEKFNQVLQLANKAAVSNANILITGESGSGKEVIANYIHHLSEHRQGPFVEVNCQVFSENTIESELFGHEKGAFTGALDKRIGRFEEANGGTLFLDEVGELSPAVQTKLLRVLDKKSFERMGSNKKMTVDFRLICATNRELRIEVEKSNFREDLFYRLNTIMIHVPPLRERREDLPELIQFFLERFKLETKKRNLEIDQSMYDTLVQYSYPGNIRELKNIIERLVVLSEDGTISAGMNNMIGISNDSARESIPMEYQPKPLRVFRKETERRHIASTIDFCQGDLKKTADTLGITRRQLFNLMRELSL</sequence>
<evidence type="ECO:0000256" key="6">
    <source>
        <dbReference type="ARBA" id="ARBA00023163"/>
    </source>
</evidence>
<dbReference type="PANTHER" id="PTHR32071:SF21">
    <property type="entry name" value="TRANSCRIPTIONAL REGULATORY PROTEIN FLGR"/>
    <property type="match status" value="1"/>
</dbReference>
<dbReference type="Gene3D" id="1.10.10.60">
    <property type="entry name" value="Homeodomain-like"/>
    <property type="match status" value="1"/>
</dbReference>
<dbReference type="PROSITE" id="PS00688">
    <property type="entry name" value="SIGMA54_INTERACT_3"/>
    <property type="match status" value="1"/>
</dbReference>
<dbReference type="SUPFAM" id="SSF46689">
    <property type="entry name" value="Homeodomain-like"/>
    <property type="match status" value="1"/>
</dbReference>
<comment type="function">
    <text evidence="7">May play the central regulatory role in sporulation. It may be an element of the effector pathway responsible for the activation of sporulation genes in response to nutritional stress. Spo0A may act in concert with spo0H (a sigma factor) to control the expression of some genes that are critical to the sporulation process.</text>
</comment>
<keyword evidence="3" id="KW-0067">ATP-binding</keyword>
<dbReference type="Gene3D" id="3.40.50.300">
    <property type="entry name" value="P-loop containing nucleotide triphosphate hydrolases"/>
    <property type="match status" value="1"/>
</dbReference>
<dbReference type="Gene3D" id="3.40.50.2300">
    <property type="match status" value="1"/>
</dbReference>
<dbReference type="OrthoDB" id="9803970at2"/>
<evidence type="ECO:0000256" key="2">
    <source>
        <dbReference type="ARBA" id="ARBA00022741"/>
    </source>
</evidence>
<reference evidence="11 12" key="1">
    <citation type="submission" date="2016-10" db="EMBL/GenBank/DDBJ databases">
        <authorList>
            <person name="de Groot N.N."/>
        </authorList>
    </citation>
    <scope>NUCLEOTIDE SEQUENCE [LARGE SCALE GENOMIC DNA]</scope>
    <source>
        <strain evidence="11 12">DSM 2784</strain>
    </source>
</reference>
<evidence type="ECO:0000256" key="7">
    <source>
        <dbReference type="ARBA" id="ARBA00024867"/>
    </source>
</evidence>
<dbReference type="GO" id="GO:0005524">
    <property type="term" value="F:ATP binding"/>
    <property type="evidence" value="ECO:0007669"/>
    <property type="project" value="UniProtKB-KW"/>
</dbReference>
<dbReference type="Pfam" id="PF00158">
    <property type="entry name" value="Sigma54_activat"/>
    <property type="match status" value="1"/>
</dbReference>
<dbReference type="InterPro" id="IPR025944">
    <property type="entry name" value="Sigma_54_int_dom_CS"/>
</dbReference>
<dbReference type="Pfam" id="PF02954">
    <property type="entry name" value="HTH_8"/>
    <property type="match status" value="1"/>
</dbReference>
<dbReference type="SUPFAM" id="SSF52540">
    <property type="entry name" value="P-loop containing nucleoside triphosphate hydrolases"/>
    <property type="match status" value="1"/>
</dbReference>
<dbReference type="PROSITE" id="PS50045">
    <property type="entry name" value="SIGMA54_INTERACT_4"/>
    <property type="match status" value="1"/>
</dbReference>
<keyword evidence="4" id="KW-0805">Transcription regulation</keyword>
<dbReference type="Pfam" id="PF00072">
    <property type="entry name" value="Response_reg"/>
    <property type="match status" value="1"/>
</dbReference>
<accession>A0A1G5S665</accession>
<proteinExistence type="predicted"/>
<dbReference type="SMART" id="SM00448">
    <property type="entry name" value="REC"/>
    <property type="match status" value="1"/>
</dbReference>
<evidence type="ECO:0000259" key="10">
    <source>
        <dbReference type="PROSITE" id="PS50110"/>
    </source>
</evidence>
<dbReference type="RefSeq" id="WP_092592670.1">
    <property type="nucleotide sequence ID" value="NZ_FMWL01000020.1"/>
</dbReference>
<evidence type="ECO:0000256" key="4">
    <source>
        <dbReference type="ARBA" id="ARBA00023015"/>
    </source>
</evidence>
<dbReference type="InterPro" id="IPR009057">
    <property type="entry name" value="Homeodomain-like_sf"/>
</dbReference>
<dbReference type="EMBL" id="FMWL01000020">
    <property type="protein sequence ID" value="SCZ81577.1"/>
    <property type="molecule type" value="Genomic_DNA"/>
</dbReference>
<dbReference type="PANTHER" id="PTHR32071">
    <property type="entry name" value="TRANSCRIPTIONAL REGULATORY PROTEIN"/>
    <property type="match status" value="1"/>
</dbReference>
<dbReference type="InterPro" id="IPR058031">
    <property type="entry name" value="AAA_lid_NorR"/>
</dbReference>
<keyword evidence="6" id="KW-0804">Transcription</keyword>
<dbReference type="PROSITE" id="PS50110">
    <property type="entry name" value="RESPONSE_REGULATORY"/>
    <property type="match status" value="1"/>
</dbReference>
<evidence type="ECO:0000256" key="5">
    <source>
        <dbReference type="ARBA" id="ARBA00023125"/>
    </source>
</evidence>
<evidence type="ECO:0000256" key="8">
    <source>
        <dbReference type="PROSITE-ProRule" id="PRU00169"/>
    </source>
</evidence>
<dbReference type="AlphaFoldDB" id="A0A1G5S665"/>
<dbReference type="InterPro" id="IPR003593">
    <property type="entry name" value="AAA+_ATPase"/>
</dbReference>
<dbReference type="InterPro" id="IPR025943">
    <property type="entry name" value="Sigma_54_int_dom_ATP-bd_2"/>
</dbReference>
<dbReference type="GO" id="GO:0043565">
    <property type="term" value="F:sequence-specific DNA binding"/>
    <property type="evidence" value="ECO:0007669"/>
    <property type="project" value="InterPro"/>
</dbReference>
<protein>
    <recommendedName>
        <fullName evidence="1">Stage 0 sporulation protein A homolog</fullName>
    </recommendedName>
</protein>
<dbReference type="SUPFAM" id="SSF52172">
    <property type="entry name" value="CheY-like"/>
    <property type="match status" value="1"/>
</dbReference>
<evidence type="ECO:0000313" key="12">
    <source>
        <dbReference type="Proteomes" id="UP000199208"/>
    </source>
</evidence>
<name>A0A1G5S665_9FIRM</name>
<dbReference type="InterPro" id="IPR001789">
    <property type="entry name" value="Sig_transdc_resp-reg_receiver"/>
</dbReference>
<dbReference type="InterPro" id="IPR002197">
    <property type="entry name" value="HTH_Fis"/>
</dbReference>
<dbReference type="InterPro" id="IPR027417">
    <property type="entry name" value="P-loop_NTPase"/>
</dbReference>
<organism evidence="11 12">
    <name type="scientific">Acidaminobacter hydrogenoformans DSM 2784</name>
    <dbReference type="NCBI Taxonomy" id="1120920"/>
    <lineage>
        <taxon>Bacteria</taxon>
        <taxon>Bacillati</taxon>
        <taxon>Bacillota</taxon>
        <taxon>Clostridia</taxon>
        <taxon>Peptostreptococcales</taxon>
        <taxon>Acidaminobacteraceae</taxon>
        <taxon>Acidaminobacter</taxon>
    </lineage>
</organism>
<keyword evidence="5 11" id="KW-0238">DNA-binding</keyword>
<evidence type="ECO:0000313" key="11">
    <source>
        <dbReference type="EMBL" id="SCZ81577.1"/>
    </source>
</evidence>
<feature type="domain" description="Sigma-54 factor interaction" evidence="9">
    <location>
        <begin position="142"/>
        <end position="371"/>
    </location>
</feature>
<evidence type="ECO:0000256" key="1">
    <source>
        <dbReference type="ARBA" id="ARBA00018672"/>
    </source>
</evidence>
<dbReference type="STRING" id="1120920.SAMN03080599_02863"/>
<dbReference type="FunFam" id="3.40.50.300:FF:000006">
    <property type="entry name" value="DNA-binding transcriptional regulator NtrC"/>
    <property type="match status" value="1"/>
</dbReference>
<feature type="modified residue" description="4-aspartylphosphate" evidence="8">
    <location>
        <position position="54"/>
    </location>
</feature>
<dbReference type="Pfam" id="PF25601">
    <property type="entry name" value="AAA_lid_14"/>
    <property type="match status" value="1"/>
</dbReference>
<dbReference type="InterPro" id="IPR002078">
    <property type="entry name" value="Sigma_54_int"/>
</dbReference>
<dbReference type="PROSITE" id="PS00676">
    <property type="entry name" value="SIGMA54_INTERACT_2"/>
    <property type="match status" value="1"/>
</dbReference>
<gene>
    <name evidence="11" type="ORF">SAMN03080599_02863</name>
</gene>
<dbReference type="SMART" id="SM00382">
    <property type="entry name" value="AAA"/>
    <property type="match status" value="1"/>
</dbReference>
<dbReference type="InterPro" id="IPR011006">
    <property type="entry name" value="CheY-like_superfamily"/>
</dbReference>
<feature type="domain" description="Response regulatory" evidence="10">
    <location>
        <begin position="5"/>
        <end position="119"/>
    </location>
</feature>
<evidence type="ECO:0000256" key="3">
    <source>
        <dbReference type="ARBA" id="ARBA00022840"/>
    </source>
</evidence>
<dbReference type="PROSITE" id="PS00675">
    <property type="entry name" value="SIGMA54_INTERACT_1"/>
    <property type="match status" value="1"/>
</dbReference>
<dbReference type="CDD" id="cd00009">
    <property type="entry name" value="AAA"/>
    <property type="match status" value="1"/>
</dbReference>
<evidence type="ECO:0000259" key="9">
    <source>
        <dbReference type="PROSITE" id="PS50045"/>
    </source>
</evidence>
<dbReference type="GO" id="GO:0000160">
    <property type="term" value="P:phosphorelay signal transduction system"/>
    <property type="evidence" value="ECO:0007669"/>
    <property type="project" value="InterPro"/>
</dbReference>
<dbReference type="Proteomes" id="UP000199208">
    <property type="component" value="Unassembled WGS sequence"/>
</dbReference>
<dbReference type="Gene3D" id="1.10.8.60">
    <property type="match status" value="1"/>
</dbReference>
<keyword evidence="2" id="KW-0547">Nucleotide-binding</keyword>
<dbReference type="GO" id="GO:0006355">
    <property type="term" value="P:regulation of DNA-templated transcription"/>
    <property type="evidence" value="ECO:0007669"/>
    <property type="project" value="InterPro"/>
</dbReference>
<keyword evidence="12" id="KW-1185">Reference proteome</keyword>